<evidence type="ECO:0000313" key="3">
    <source>
        <dbReference type="EMBL" id="PXV71212.1"/>
    </source>
</evidence>
<comment type="similarity">
    <text evidence="1">Belongs to the YciI family.</text>
</comment>
<dbReference type="Proteomes" id="UP000248330">
    <property type="component" value="Unassembled WGS sequence"/>
</dbReference>
<dbReference type="InterPro" id="IPR011008">
    <property type="entry name" value="Dimeric_a/b-barrel"/>
</dbReference>
<dbReference type="AlphaFoldDB" id="A0A318EJZ2"/>
<comment type="caution">
    <text evidence="3">The sequence shown here is derived from an EMBL/GenBank/DDBJ whole genome shotgun (WGS) entry which is preliminary data.</text>
</comment>
<evidence type="ECO:0000256" key="1">
    <source>
        <dbReference type="ARBA" id="ARBA00007689"/>
    </source>
</evidence>
<dbReference type="InterPro" id="IPR005545">
    <property type="entry name" value="YCII"/>
</dbReference>
<evidence type="ECO:0000313" key="4">
    <source>
        <dbReference type="Proteomes" id="UP000248330"/>
    </source>
</evidence>
<protein>
    <recommendedName>
        <fullName evidence="2">YCII-related domain-containing protein</fullName>
    </recommendedName>
</protein>
<dbReference type="OrthoDB" id="9807535at2"/>
<dbReference type="Pfam" id="PF03795">
    <property type="entry name" value="YCII"/>
    <property type="match status" value="1"/>
</dbReference>
<dbReference type="Gene3D" id="3.30.70.1060">
    <property type="entry name" value="Dimeric alpha+beta barrel"/>
    <property type="match status" value="1"/>
</dbReference>
<evidence type="ECO:0000259" key="2">
    <source>
        <dbReference type="Pfam" id="PF03795"/>
    </source>
</evidence>
<dbReference type="RefSeq" id="WP_110263351.1">
    <property type="nucleotide sequence ID" value="NZ_CAKZQT010000007.1"/>
</dbReference>
<sequence>MKYLCLAYEQESKLASMSREQWQSLREETLAYVEQMQRSGQLITTWPLQTVRNATTVRVRNGQLSATDGPFAETKEQLGGFFMIEARDLNEAIQIAGRWPSARFGSIEVRPIAEGLPEEGRYETN</sequence>
<gene>
    <name evidence="3" type="ORF">C8D93_101256</name>
</gene>
<dbReference type="EMBL" id="QICN01000001">
    <property type="protein sequence ID" value="PXV71212.1"/>
    <property type="molecule type" value="Genomic_DNA"/>
</dbReference>
<accession>A0A318EJZ2</accession>
<feature type="domain" description="YCII-related" evidence="2">
    <location>
        <begin position="1"/>
        <end position="114"/>
    </location>
</feature>
<organism evidence="3 4">
    <name type="scientific">Sinimarinibacterium flocculans</name>
    <dbReference type="NCBI Taxonomy" id="985250"/>
    <lineage>
        <taxon>Bacteria</taxon>
        <taxon>Pseudomonadati</taxon>
        <taxon>Pseudomonadota</taxon>
        <taxon>Gammaproteobacteria</taxon>
        <taxon>Nevskiales</taxon>
        <taxon>Nevskiaceae</taxon>
        <taxon>Sinimarinibacterium</taxon>
    </lineage>
</organism>
<dbReference type="PANTHER" id="PTHR35174:SF3">
    <property type="entry name" value="BLL7171 PROTEIN"/>
    <property type="match status" value="1"/>
</dbReference>
<proteinExistence type="inferred from homology"/>
<name>A0A318EJZ2_9GAMM</name>
<dbReference type="SUPFAM" id="SSF54909">
    <property type="entry name" value="Dimeric alpha+beta barrel"/>
    <property type="match status" value="1"/>
</dbReference>
<dbReference type="PANTHER" id="PTHR35174">
    <property type="entry name" value="BLL7171 PROTEIN-RELATED"/>
    <property type="match status" value="1"/>
</dbReference>
<keyword evidence="4" id="KW-1185">Reference proteome</keyword>
<reference evidence="3 4" key="1">
    <citation type="submission" date="2018-04" db="EMBL/GenBank/DDBJ databases">
        <title>Genomic Encyclopedia of Type Strains, Phase IV (KMG-IV): sequencing the most valuable type-strain genomes for metagenomic binning, comparative biology and taxonomic classification.</title>
        <authorList>
            <person name="Goeker M."/>
        </authorList>
    </citation>
    <scope>NUCLEOTIDE SEQUENCE [LARGE SCALE GENOMIC DNA]</scope>
    <source>
        <strain evidence="3 4">DSM 104150</strain>
    </source>
</reference>